<feature type="transmembrane region" description="Helical" evidence="1">
    <location>
        <begin position="124"/>
        <end position="143"/>
    </location>
</feature>
<feature type="transmembrane region" description="Helical" evidence="1">
    <location>
        <begin position="163"/>
        <end position="182"/>
    </location>
</feature>
<keyword evidence="3" id="KW-1185">Reference proteome</keyword>
<dbReference type="InParanoid" id="A0A3M0CRD6"/>
<keyword evidence="1" id="KW-0812">Transmembrane</keyword>
<feature type="transmembrane region" description="Helical" evidence="1">
    <location>
        <begin position="194"/>
        <end position="215"/>
    </location>
</feature>
<feature type="transmembrane region" description="Helical" evidence="1">
    <location>
        <begin position="39"/>
        <end position="57"/>
    </location>
</feature>
<dbReference type="OrthoDB" id="5653727at2"/>
<keyword evidence="1" id="KW-1133">Transmembrane helix</keyword>
<organism evidence="2 3">
    <name type="scientific">Eilatimonas milleporae</name>
    <dbReference type="NCBI Taxonomy" id="911205"/>
    <lineage>
        <taxon>Bacteria</taxon>
        <taxon>Pseudomonadati</taxon>
        <taxon>Pseudomonadota</taxon>
        <taxon>Alphaproteobacteria</taxon>
        <taxon>Kordiimonadales</taxon>
        <taxon>Kordiimonadaceae</taxon>
        <taxon>Eilatimonas</taxon>
    </lineage>
</organism>
<feature type="transmembrane region" description="Helical" evidence="1">
    <location>
        <begin position="6"/>
        <end position="27"/>
    </location>
</feature>
<reference evidence="2 3" key="1">
    <citation type="submission" date="2018-10" db="EMBL/GenBank/DDBJ databases">
        <title>Genomic Encyclopedia of Archaeal and Bacterial Type Strains, Phase II (KMG-II): from individual species to whole genera.</title>
        <authorList>
            <person name="Goeker M."/>
        </authorList>
    </citation>
    <scope>NUCLEOTIDE SEQUENCE [LARGE SCALE GENOMIC DNA]</scope>
    <source>
        <strain evidence="2 3">DSM 25217</strain>
    </source>
</reference>
<gene>
    <name evidence="2" type="ORF">BXY39_0538</name>
</gene>
<feature type="transmembrane region" description="Helical" evidence="1">
    <location>
        <begin position="63"/>
        <end position="82"/>
    </location>
</feature>
<proteinExistence type="predicted"/>
<dbReference type="EMBL" id="REFR01000009">
    <property type="protein sequence ID" value="RMB12048.1"/>
    <property type="molecule type" value="Genomic_DNA"/>
</dbReference>
<evidence type="ECO:0000313" key="2">
    <source>
        <dbReference type="EMBL" id="RMB12048.1"/>
    </source>
</evidence>
<protein>
    <submittedName>
        <fullName evidence="2">Putative membrane protein DUF2306</fullName>
    </submittedName>
</protein>
<evidence type="ECO:0000256" key="1">
    <source>
        <dbReference type="SAM" id="Phobius"/>
    </source>
</evidence>
<comment type="caution">
    <text evidence="2">The sequence shown here is derived from an EMBL/GenBank/DDBJ whole genome shotgun (WGS) entry which is preliminary data.</text>
</comment>
<keyword evidence="1" id="KW-0472">Membrane</keyword>
<evidence type="ECO:0000313" key="3">
    <source>
        <dbReference type="Proteomes" id="UP000271227"/>
    </source>
</evidence>
<accession>A0A3M0CRD6</accession>
<feature type="transmembrane region" description="Helical" evidence="1">
    <location>
        <begin position="94"/>
        <end position="112"/>
    </location>
</feature>
<dbReference type="RefSeq" id="WP_121937264.1">
    <property type="nucleotide sequence ID" value="NZ_REFR01000009.1"/>
</dbReference>
<dbReference type="Proteomes" id="UP000271227">
    <property type="component" value="Unassembled WGS sequence"/>
</dbReference>
<name>A0A3M0CRD6_9PROT</name>
<sequence>MMLSGILILHIAAGTVGLLSGAAALIFRKGSGPHRRAGNVFFVSMLGMSASGAYIAYVTPVMISVIVGILTFYLVATAWMAVVRRTEKPGPVDAGALLVALATGITGIAFGLEAAGSDTGLKDGFAAGVYYFFGGMAVLAAMLDTSVFLRRGIAGAQRIARHLWRMCFGLFIAAASFFLGQQQVFPDDVRGSPVLFAPVILVLALMFFWLGRVLFTGRYGKRQDADAAGHDHASPSRPENR</sequence>
<dbReference type="AlphaFoldDB" id="A0A3M0CRD6"/>